<dbReference type="STRING" id="570521.SAMN04488508_10948"/>
<evidence type="ECO:0000313" key="2">
    <source>
        <dbReference type="EMBL" id="SHJ45655.1"/>
    </source>
</evidence>
<name>A0A1M6JG65_9FLAO</name>
<dbReference type="InterPro" id="IPR025982">
    <property type="entry name" value="SieB"/>
</dbReference>
<proteinExistence type="predicted"/>
<dbReference type="Pfam" id="PF14163">
    <property type="entry name" value="SieB"/>
    <property type="match status" value="1"/>
</dbReference>
<dbReference type="EMBL" id="FQYP01000009">
    <property type="protein sequence ID" value="SHJ45655.1"/>
    <property type="molecule type" value="Genomic_DNA"/>
</dbReference>
<dbReference type="OrthoDB" id="1347838at2"/>
<dbReference type="RefSeq" id="WP_073319733.1">
    <property type="nucleotide sequence ID" value="NZ_FQYP01000009.1"/>
</dbReference>
<gene>
    <name evidence="2" type="ORF">SAMN04488508_10948</name>
</gene>
<keyword evidence="1" id="KW-1133">Transmembrane helix</keyword>
<keyword evidence="1" id="KW-0472">Membrane</keyword>
<keyword evidence="3" id="KW-1185">Reference proteome</keyword>
<accession>A0A1M6JG65</accession>
<reference evidence="3" key="1">
    <citation type="submission" date="2016-11" db="EMBL/GenBank/DDBJ databases">
        <authorList>
            <person name="Varghese N."/>
            <person name="Submissions S."/>
        </authorList>
    </citation>
    <scope>NUCLEOTIDE SEQUENCE [LARGE SCALE GENOMIC DNA]</scope>
    <source>
        <strain evidence="3">DSM 22623</strain>
    </source>
</reference>
<feature type="transmembrane region" description="Helical" evidence="1">
    <location>
        <begin position="18"/>
        <end position="37"/>
    </location>
</feature>
<keyword evidence="1" id="KW-0812">Transmembrane</keyword>
<organism evidence="2 3">
    <name type="scientific">Aquimarina spongiae</name>
    <dbReference type="NCBI Taxonomy" id="570521"/>
    <lineage>
        <taxon>Bacteria</taxon>
        <taxon>Pseudomonadati</taxon>
        <taxon>Bacteroidota</taxon>
        <taxon>Flavobacteriia</taxon>
        <taxon>Flavobacteriales</taxon>
        <taxon>Flavobacteriaceae</taxon>
        <taxon>Aquimarina</taxon>
    </lineage>
</organism>
<sequence>MNFSFSDLIDLSKVPIKIFWLFTIVSGTLLFAPESFLEELKLKEFEQNYGMYFGIVLIVCVSFIILSLIYYMIKEVKSYFFRKRLIKQLNEKIKNLDPSEQSVLREFIVLNRTTVSMPMDHPVVSGLLNKSILIRKSNIGTGMYFPMAISRLAEKHLEEIHVGISEGMNEEKIIEVLSNRPDWADDFIYTSANK</sequence>
<dbReference type="Proteomes" id="UP000184432">
    <property type="component" value="Unassembled WGS sequence"/>
</dbReference>
<evidence type="ECO:0000313" key="3">
    <source>
        <dbReference type="Proteomes" id="UP000184432"/>
    </source>
</evidence>
<protein>
    <submittedName>
        <fullName evidence="2">Superinfection exclusion protein B</fullName>
    </submittedName>
</protein>
<evidence type="ECO:0000256" key="1">
    <source>
        <dbReference type="SAM" id="Phobius"/>
    </source>
</evidence>
<feature type="transmembrane region" description="Helical" evidence="1">
    <location>
        <begin position="49"/>
        <end position="73"/>
    </location>
</feature>
<dbReference type="AlphaFoldDB" id="A0A1M6JG65"/>